<name>A0AAE9E3A8_CAEBR</name>
<evidence type="ECO:0000313" key="3">
    <source>
        <dbReference type="EMBL" id="UMM13330.1"/>
    </source>
</evidence>
<feature type="signal peptide" evidence="2">
    <location>
        <begin position="1"/>
        <end position="21"/>
    </location>
</feature>
<keyword evidence="4" id="KW-1185">Reference proteome</keyword>
<evidence type="ECO:0000256" key="1">
    <source>
        <dbReference type="SAM" id="MobiDB-lite"/>
    </source>
</evidence>
<organism evidence="3 4">
    <name type="scientific">Caenorhabditis briggsae</name>
    <dbReference type="NCBI Taxonomy" id="6238"/>
    <lineage>
        <taxon>Eukaryota</taxon>
        <taxon>Metazoa</taxon>
        <taxon>Ecdysozoa</taxon>
        <taxon>Nematoda</taxon>
        <taxon>Chromadorea</taxon>
        <taxon>Rhabditida</taxon>
        <taxon>Rhabditina</taxon>
        <taxon>Rhabditomorpha</taxon>
        <taxon>Rhabditoidea</taxon>
        <taxon>Rhabditidae</taxon>
        <taxon>Peloderinae</taxon>
        <taxon>Caenorhabditis</taxon>
    </lineage>
</organism>
<dbReference type="AlphaFoldDB" id="A0AAE9E3A8"/>
<dbReference type="Proteomes" id="UP000829354">
    <property type="component" value="Chromosome I"/>
</dbReference>
<keyword evidence="2" id="KW-0732">Signal</keyword>
<sequence length="422" mass="47862">MNLFETFLFVFRIAFLHHSAAVHFLFCFKTKSLVSNFREPFLVSRLTENIMTIRKKSDNFDQYSDEDVQNNSVSGCSVSEINSEYTSSEYSTYSDTMSACSACFVYSPHSQLFVCVKENCGYALQQTVPVLSPSLFYRREKVFCGSCAFRGVHSPHKKFMKPAEPLALKTASGEVGTKIEISLEKFANMTAETPVDYFMISMNGSKTLPKIPVIDYLSASESVYEWHSRLSMLNQTVRTLNDCRVQGYSYVKEQADKLLTAYSDVSRAVADDIKFKENEGFNIRNSRQTEHRIRMGIPCNQKDDENASLSSISSSSRKSSISSVTSTNTVLQVSVKTESETTVNGDREIATKPTNFVEETVRQTNIVMSRRFDVLRRFSTVAEAALQVADLLDSRIKCINHKKEVVSYLEKTYSIIWPRQLH</sequence>
<proteinExistence type="predicted"/>
<evidence type="ECO:0000256" key="2">
    <source>
        <dbReference type="SAM" id="SignalP"/>
    </source>
</evidence>
<accession>A0AAE9E3A8</accession>
<evidence type="ECO:0000313" key="4">
    <source>
        <dbReference type="Proteomes" id="UP000829354"/>
    </source>
</evidence>
<feature type="region of interest" description="Disordered" evidence="1">
    <location>
        <begin position="292"/>
        <end position="313"/>
    </location>
</feature>
<dbReference type="EMBL" id="CP092620">
    <property type="protein sequence ID" value="UMM13330.1"/>
    <property type="molecule type" value="Genomic_DNA"/>
</dbReference>
<protein>
    <submittedName>
        <fullName evidence="3">Uncharacterized protein</fullName>
    </submittedName>
</protein>
<gene>
    <name evidence="3" type="ORF">L5515_001667</name>
</gene>
<reference evidence="3 4" key="1">
    <citation type="submission" date="2022-04" db="EMBL/GenBank/DDBJ databases">
        <title>Chromosome-level reference genomes for two strains of Caenorhabditis briggsae: an improved platform for comparative genomics.</title>
        <authorList>
            <person name="Stevens L."/>
            <person name="Andersen E."/>
        </authorList>
    </citation>
    <scope>NUCLEOTIDE SEQUENCE [LARGE SCALE GENOMIC DNA]</scope>
    <source>
        <strain evidence="3">VX34</strain>
        <tissue evidence="3">Whole-organism</tissue>
    </source>
</reference>
<feature type="chain" id="PRO_5041982074" evidence="2">
    <location>
        <begin position="22"/>
        <end position="422"/>
    </location>
</feature>